<comment type="similarity">
    <text evidence="11">Belongs to the Thz kinase family.</text>
</comment>
<keyword evidence="14" id="KW-1185">Reference proteome</keyword>
<keyword evidence="4 11" id="KW-0808">Transferase</keyword>
<evidence type="ECO:0000256" key="3">
    <source>
        <dbReference type="ARBA" id="ARBA00004868"/>
    </source>
</evidence>
<reference evidence="13 14" key="1">
    <citation type="submission" date="2020-06" db="EMBL/GenBank/DDBJ databases">
        <title>Taxonomy, biology and ecology of Rhodococcus bacteria occurring in California pistachio and other woody hosts as revealed by genome sequence analyses.</title>
        <authorList>
            <person name="Gai Y."/>
            <person name="Riely B."/>
        </authorList>
    </citation>
    <scope>NUCLEOTIDE SEQUENCE [LARGE SCALE GENOMIC DNA]</scope>
    <source>
        <strain evidence="13 14">BP-281</strain>
    </source>
</reference>
<comment type="catalytic activity">
    <reaction evidence="1 11">
        <text>5-(2-hydroxyethyl)-4-methylthiazole + ATP = 4-methyl-5-(2-phosphooxyethyl)-thiazole + ADP + H(+)</text>
        <dbReference type="Rhea" id="RHEA:24212"/>
        <dbReference type="ChEBI" id="CHEBI:15378"/>
        <dbReference type="ChEBI" id="CHEBI:17957"/>
        <dbReference type="ChEBI" id="CHEBI:30616"/>
        <dbReference type="ChEBI" id="CHEBI:58296"/>
        <dbReference type="ChEBI" id="CHEBI:456216"/>
        <dbReference type="EC" id="2.7.1.50"/>
    </reaction>
</comment>
<dbReference type="Proteomes" id="UP000825228">
    <property type="component" value="Unassembled WGS sequence"/>
</dbReference>
<dbReference type="SUPFAM" id="SSF53613">
    <property type="entry name" value="Ribokinase-like"/>
    <property type="match status" value="1"/>
</dbReference>
<feature type="region of interest" description="Disordered" evidence="12">
    <location>
        <begin position="134"/>
        <end position="158"/>
    </location>
</feature>
<protein>
    <recommendedName>
        <fullName evidence="11">Hydroxyethylthiazole kinase</fullName>
        <ecNumber evidence="11">2.7.1.50</ecNumber>
    </recommendedName>
    <alternativeName>
        <fullName evidence="11">4-methyl-5-beta-hydroxyethylthiazole kinase</fullName>
        <shortName evidence="11">TH kinase</shortName>
        <shortName evidence="11">Thz kinase</shortName>
    </alternativeName>
</protein>
<evidence type="ECO:0000313" key="14">
    <source>
        <dbReference type="Proteomes" id="UP000825228"/>
    </source>
</evidence>
<accession>A0ABS7P2I7</accession>
<feature type="binding site" evidence="11">
    <location>
        <position position="50"/>
    </location>
    <ligand>
        <name>substrate</name>
    </ligand>
</feature>
<dbReference type="Gene3D" id="3.40.1190.20">
    <property type="match status" value="1"/>
</dbReference>
<dbReference type="CDD" id="cd01170">
    <property type="entry name" value="THZ_kinase"/>
    <property type="match status" value="1"/>
</dbReference>
<dbReference type="HAMAP" id="MF_00228">
    <property type="entry name" value="Thz_kinase"/>
    <property type="match status" value="1"/>
</dbReference>
<comment type="function">
    <text evidence="11">Catalyzes the phosphorylation of the hydroxyl group of 4-methyl-5-beta-hydroxyethylthiazole (THZ).</text>
</comment>
<organism evidence="13 14">
    <name type="scientific">Rhodococcoides corynebacterioides</name>
    <dbReference type="NCBI Taxonomy" id="53972"/>
    <lineage>
        <taxon>Bacteria</taxon>
        <taxon>Bacillati</taxon>
        <taxon>Actinomycetota</taxon>
        <taxon>Actinomycetes</taxon>
        <taxon>Mycobacteriales</taxon>
        <taxon>Nocardiaceae</taxon>
        <taxon>Rhodococcoides</taxon>
    </lineage>
</organism>
<evidence type="ECO:0000256" key="8">
    <source>
        <dbReference type="ARBA" id="ARBA00022840"/>
    </source>
</evidence>
<dbReference type="GO" id="GO:0004417">
    <property type="term" value="F:hydroxyethylthiazole kinase activity"/>
    <property type="evidence" value="ECO:0007669"/>
    <property type="project" value="UniProtKB-EC"/>
</dbReference>
<evidence type="ECO:0000256" key="6">
    <source>
        <dbReference type="ARBA" id="ARBA00022741"/>
    </source>
</evidence>
<keyword evidence="10 11" id="KW-0784">Thiamine biosynthesis</keyword>
<evidence type="ECO:0000256" key="5">
    <source>
        <dbReference type="ARBA" id="ARBA00022723"/>
    </source>
</evidence>
<gene>
    <name evidence="11 13" type="primary">thiM</name>
    <name evidence="13" type="ORF">HQ603_07690</name>
</gene>
<dbReference type="RefSeq" id="WP_222683931.1">
    <property type="nucleotide sequence ID" value="NZ_JABUBT010000024.1"/>
</dbReference>
<evidence type="ECO:0000256" key="7">
    <source>
        <dbReference type="ARBA" id="ARBA00022777"/>
    </source>
</evidence>
<dbReference type="InterPro" id="IPR029056">
    <property type="entry name" value="Ribokinase-like"/>
</dbReference>
<dbReference type="PRINTS" id="PR01099">
    <property type="entry name" value="HYETHTZKNASE"/>
</dbReference>
<keyword evidence="7 11" id="KW-0418">Kinase</keyword>
<feature type="binding site" evidence="11">
    <location>
        <position position="124"/>
    </location>
    <ligand>
        <name>ATP</name>
        <dbReference type="ChEBI" id="CHEBI:30616"/>
    </ligand>
</feature>
<dbReference type="Pfam" id="PF02110">
    <property type="entry name" value="HK"/>
    <property type="match status" value="1"/>
</dbReference>
<comment type="pathway">
    <text evidence="3 11">Cofactor biosynthesis; thiamine diphosphate biosynthesis; 4-methyl-5-(2-phosphoethyl)-thiazole from 5-(2-hydroxyethyl)-4-methylthiazole: step 1/1.</text>
</comment>
<sequence length="278" mass="27608">MSSAPITPDAVADALVALRERAPLVHAVTNYVTAGFTANVLLAAGASAAMVDNRDEAALFAGVADAVLINLGTPHDTADVYHAAARGAQEAGTPWVLDPIGAGGLPWRGALAAELLQYRPAAVRGNASEIIGLHGLTGDDGPGGRGGQGRGVDSSDDPADAVPAAVGLLEWAGAVSASGAVDHVVSPAGTTRITGGSVLLTRVTGTGCSLGALVAAYCAAAPDVGLAVAAAHTHVTVAADVAAERASSPGSFAVAYLDALHEVSPDEVRRRARLEHDA</sequence>
<evidence type="ECO:0000256" key="10">
    <source>
        <dbReference type="ARBA" id="ARBA00022977"/>
    </source>
</evidence>
<keyword evidence="6 11" id="KW-0547">Nucleotide-binding</keyword>
<evidence type="ECO:0000256" key="12">
    <source>
        <dbReference type="SAM" id="MobiDB-lite"/>
    </source>
</evidence>
<evidence type="ECO:0000256" key="2">
    <source>
        <dbReference type="ARBA" id="ARBA00001946"/>
    </source>
</evidence>
<feature type="compositionally biased region" description="Gly residues" evidence="12">
    <location>
        <begin position="138"/>
        <end position="150"/>
    </location>
</feature>
<evidence type="ECO:0000256" key="11">
    <source>
        <dbReference type="HAMAP-Rule" id="MF_00228"/>
    </source>
</evidence>
<keyword evidence="9 11" id="KW-0460">Magnesium</keyword>
<dbReference type="NCBIfam" id="NF006830">
    <property type="entry name" value="PRK09355.1"/>
    <property type="match status" value="1"/>
</dbReference>
<keyword evidence="5 11" id="KW-0479">Metal-binding</keyword>
<evidence type="ECO:0000313" key="13">
    <source>
        <dbReference type="EMBL" id="MBY6366631.1"/>
    </source>
</evidence>
<proteinExistence type="inferred from homology"/>
<dbReference type="EMBL" id="JABUBU010000003">
    <property type="protein sequence ID" value="MBY6366631.1"/>
    <property type="molecule type" value="Genomic_DNA"/>
</dbReference>
<evidence type="ECO:0000256" key="9">
    <source>
        <dbReference type="ARBA" id="ARBA00022842"/>
    </source>
</evidence>
<comment type="caution">
    <text evidence="13">The sequence shown here is derived from an EMBL/GenBank/DDBJ whole genome shotgun (WGS) entry which is preliminary data.</text>
</comment>
<evidence type="ECO:0000256" key="4">
    <source>
        <dbReference type="ARBA" id="ARBA00022679"/>
    </source>
</evidence>
<feature type="binding site" evidence="11">
    <location>
        <position position="205"/>
    </location>
    <ligand>
        <name>substrate</name>
    </ligand>
</feature>
<dbReference type="EC" id="2.7.1.50" evidence="11"/>
<evidence type="ECO:0000256" key="1">
    <source>
        <dbReference type="ARBA" id="ARBA00001771"/>
    </source>
</evidence>
<keyword evidence="8 11" id="KW-0067">ATP-binding</keyword>
<dbReference type="InterPro" id="IPR000417">
    <property type="entry name" value="Hyethyz_kinase"/>
</dbReference>
<name>A0ABS7P2I7_9NOCA</name>
<comment type="cofactor">
    <cofactor evidence="2 11">
        <name>Mg(2+)</name>
        <dbReference type="ChEBI" id="CHEBI:18420"/>
    </cofactor>
</comment>
<feature type="binding site" evidence="11">
    <location>
        <position position="178"/>
    </location>
    <ligand>
        <name>ATP</name>
        <dbReference type="ChEBI" id="CHEBI:30616"/>
    </ligand>
</feature>
<dbReference type="PIRSF" id="PIRSF000513">
    <property type="entry name" value="Thz_kinase"/>
    <property type="match status" value="1"/>
</dbReference>